<dbReference type="InterPro" id="IPR036638">
    <property type="entry name" value="HLH_DNA-bd_sf"/>
</dbReference>
<accession>A0A6L3V3J1</accession>
<dbReference type="GO" id="GO:0043937">
    <property type="term" value="P:regulation of sporulation"/>
    <property type="evidence" value="ECO:0007669"/>
    <property type="project" value="InterPro"/>
</dbReference>
<evidence type="ECO:0000313" key="2">
    <source>
        <dbReference type="Proteomes" id="UP000481030"/>
    </source>
</evidence>
<organism evidence="1 2">
    <name type="scientific">Cytobacillus depressus</name>
    <dbReference type="NCBI Taxonomy" id="1602942"/>
    <lineage>
        <taxon>Bacteria</taxon>
        <taxon>Bacillati</taxon>
        <taxon>Bacillota</taxon>
        <taxon>Bacilli</taxon>
        <taxon>Bacillales</taxon>
        <taxon>Bacillaceae</taxon>
        <taxon>Cytobacillus</taxon>
    </lineage>
</organism>
<dbReference type="OrthoDB" id="2649371at2"/>
<dbReference type="Pfam" id="PF09388">
    <property type="entry name" value="SpoOE-like"/>
    <property type="match status" value="1"/>
</dbReference>
<evidence type="ECO:0000313" key="1">
    <source>
        <dbReference type="EMBL" id="KAB2332170.1"/>
    </source>
</evidence>
<reference evidence="1 2" key="1">
    <citation type="journal article" date="2016" name="Antonie Van Leeuwenhoek">
        <title>Bacillus depressus sp. nov., isolated from soil of a sunflower field.</title>
        <authorList>
            <person name="Wei X."/>
            <person name="Xin D."/>
            <person name="Xin Y."/>
            <person name="Zhang H."/>
            <person name="Wang T."/>
            <person name="Zhang J."/>
        </authorList>
    </citation>
    <scope>NUCLEOTIDE SEQUENCE [LARGE SCALE GENOMIC DNA]</scope>
    <source>
        <strain evidence="1 2">BZ1</strain>
    </source>
</reference>
<name>A0A6L3V3J1_9BACI</name>
<dbReference type="EMBL" id="WBOS01000010">
    <property type="protein sequence ID" value="KAB2332170.1"/>
    <property type="molecule type" value="Genomic_DNA"/>
</dbReference>
<comment type="caution">
    <text evidence="1">The sequence shown here is derived from an EMBL/GenBank/DDBJ whole genome shotgun (WGS) entry which is preliminary data.</text>
</comment>
<dbReference type="Proteomes" id="UP000481030">
    <property type="component" value="Unassembled WGS sequence"/>
</dbReference>
<dbReference type="SUPFAM" id="SSF140500">
    <property type="entry name" value="BAS1536-like"/>
    <property type="match status" value="1"/>
</dbReference>
<keyword evidence="2" id="KW-1185">Reference proteome</keyword>
<gene>
    <name evidence="1" type="ORF">F7731_17955</name>
</gene>
<dbReference type="InterPro" id="IPR018540">
    <property type="entry name" value="Spo0E-like"/>
</dbReference>
<dbReference type="RefSeq" id="WP_151536177.1">
    <property type="nucleotide sequence ID" value="NZ_WBOS01000010.1"/>
</dbReference>
<dbReference type="GO" id="GO:0046983">
    <property type="term" value="F:protein dimerization activity"/>
    <property type="evidence" value="ECO:0007669"/>
    <property type="project" value="InterPro"/>
</dbReference>
<proteinExistence type="predicted"/>
<protein>
    <submittedName>
        <fullName evidence="1">Aspartyl-phosphate phosphatase Spo0E family protein</fullName>
    </submittedName>
</protein>
<dbReference type="Gene3D" id="4.10.280.10">
    <property type="entry name" value="Helix-loop-helix DNA-binding domain"/>
    <property type="match status" value="1"/>
</dbReference>
<sequence length="51" mass="5982">MCKCKLLNDIEQCRREMIYLASYSSLSSKPVVNISKKLDKLLNLYDNEKKN</sequence>
<dbReference type="InterPro" id="IPR037208">
    <property type="entry name" value="Spo0E-like_sf"/>
</dbReference>
<dbReference type="AlphaFoldDB" id="A0A6L3V3J1"/>